<dbReference type="InterPro" id="IPR011989">
    <property type="entry name" value="ARM-like"/>
</dbReference>
<evidence type="ECO:0000259" key="1">
    <source>
        <dbReference type="Pfam" id="PF23238"/>
    </source>
</evidence>
<gene>
    <name evidence="2" type="ORF">ASPCADRAFT_203256</name>
</gene>
<dbReference type="Proteomes" id="UP000188318">
    <property type="component" value="Unassembled WGS sequence"/>
</dbReference>
<organism evidence="2 3">
    <name type="scientific">Aspergillus carbonarius (strain ITEM 5010)</name>
    <dbReference type="NCBI Taxonomy" id="602072"/>
    <lineage>
        <taxon>Eukaryota</taxon>
        <taxon>Fungi</taxon>
        <taxon>Dikarya</taxon>
        <taxon>Ascomycota</taxon>
        <taxon>Pezizomycotina</taxon>
        <taxon>Eurotiomycetes</taxon>
        <taxon>Eurotiomycetidae</taxon>
        <taxon>Eurotiales</taxon>
        <taxon>Aspergillaceae</taxon>
        <taxon>Aspergillus</taxon>
        <taxon>Aspergillus subgen. Circumdati</taxon>
    </lineage>
</organism>
<dbReference type="Gene3D" id="1.25.10.10">
    <property type="entry name" value="Leucine-rich Repeat Variant"/>
    <property type="match status" value="2"/>
</dbReference>
<dbReference type="VEuPathDB" id="FungiDB:ASPCADRAFT_203256"/>
<dbReference type="Pfam" id="PF23238">
    <property type="entry name" value="DUF7068"/>
    <property type="match status" value="1"/>
</dbReference>
<dbReference type="InterPro" id="IPR055496">
    <property type="entry name" value="DUF7068"/>
</dbReference>
<evidence type="ECO:0000313" key="2">
    <source>
        <dbReference type="EMBL" id="OOF99481.1"/>
    </source>
</evidence>
<dbReference type="SUPFAM" id="SSF48371">
    <property type="entry name" value="ARM repeat"/>
    <property type="match status" value="1"/>
</dbReference>
<name>A0A1R3RYD6_ASPC5</name>
<feature type="domain" description="DUF7068" evidence="1">
    <location>
        <begin position="34"/>
        <end position="66"/>
    </location>
</feature>
<evidence type="ECO:0000313" key="3">
    <source>
        <dbReference type="Proteomes" id="UP000188318"/>
    </source>
</evidence>
<dbReference type="EMBL" id="KV907494">
    <property type="protein sequence ID" value="OOF99481.1"/>
    <property type="molecule type" value="Genomic_DNA"/>
</dbReference>
<reference evidence="3" key="1">
    <citation type="journal article" date="2017" name="Genome Biol.">
        <title>Comparative genomics reveals high biological diversity and specific adaptations in the industrially and medically important fungal genus Aspergillus.</title>
        <authorList>
            <person name="de Vries R.P."/>
            <person name="Riley R."/>
            <person name="Wiebenga A."/>
            <person name="Aguilar-Osorio G."/>
            <person name="Amillis S."/>
            <person name="Uchima C.A."/>
            <person name="Anderluh G."/>
            <person name="Asadollahi M."/>
            <person name="Askin M."/>
            <person name="Barry K."/>
            <person name="Battaglia E."/>
            <person name="Bayram O."/>
            <person name="Benocci T."/>
            <person name="Braus-Stromeyer S.A."/>
            <person name="Caldana C."/>
            <person name="Canovas D."/>
            <person name="Cerqueira G.C."/>
            <person name="Chen F."/>
            <person name="Chen W."/>
            <person name="Choi C."/>
            <person name="Clum A."/>
            <person name="Dos Santos R.A."/>
            <person name="Damasio A.R."/>
            <person name="Diallinas G."/>
            <person name="Emri T."/>
            <person name="Fekete E."/>
            <person name="Flipphi M."/>
            <person name="Freyberg S."/>
            <person name="Gallo A."/>
            <person name="Gournas C."/>
            <person name="Habgood R."/>
            <person name="Hainaut M."/>
            <person name="Harispe M.L."/>
            <person name="Henrissat B."/>
            <person name="Hilden K.S."/>
            <person name="Hope R."/>
            <person name="Hossain A."/>
            <person name="Karabika E."/>
            <person name="Karaffa L."/>
            <person name="Karanyi Z."/>
            <person name="Krasevec N."/>
            <person name="Kuo A."/>
            <person name="Kusch H."/>
            <person name="LaButti K."/>
            <person name="Lagendijk E.L."/>
            <person name="Lapidus A."/>
            <person name="Levasseur A."/>
            <person name="Lindquist E."/>
            <person name="Lipzen A."/>
            <person name="Logrieco A.F."/>
            <person name="MacCabe A."/>
            <person name="Maekelae M.R."/>
            <person name="Malavazi I."/>
            <person name="Melin P."/>
            <person name="Meyer V."/>
            <person name="Mielnichuk N."/>
            <person name="Miskei M."/>
            <person name="Molnar A.P."/>
            <person name="Mule G."/>
            <person name="Ngan C.Y."/>
            <person name="Orejas M."/>
            <person name="Orosz E."/>
            <person name="Ouedraogo J.P."/>
            <person name="Overkamp K.M."/>
            <person name="Park H.-S."/>
            <person name="Perrone G."/>
            <person name="Piumi F."/>
            <person name="Punt P.J."/>
            <person name="Ram A.F."/>
            <person name="Ramon A."/>
            <person name="Rauscher S."/>
            <person name="Record E."/>
            <person name="Riano-Pachon D.M."/>
            <person name="Robert V."/>
            <person name="Roehrig J."/>
            <person name="Ruller R."/>
            <person name="Salamov A."/>
            <person name="Salih N.S."/>
            <person name="Samson R.A."/>
            <person name="Sandor E."/>
            <person name="Sanguinetti M."/>
            <person name="Schuetze T."/>
            <person name="Sepcic K."/>
            <person name="Shelest E."/>
            <person name="Sherlock G."/>
            <person name="Sophianopoulou V."/>
            <person name="Squina F.M."/>
            <person name="Sun H."/>
            <person name="Susca A."/>
            <person name="Todd R.B."/>
            <person name="Tsang A."/>
            <person name="Unkles S.E."/>
            <person name="van de Wiele N."/>
            <person name="van Rossen-Uffink D."/>
            <person name="Oliveira J.V."/>
            <person name="Vesth T.C."/>
            <person name="Visser J."/>
            <person name="Yu J.-H."/>
            <person name="Zhou M."/>
            <person name="Andersen M.R."/>
            <person name="Archer D.B."/>
            <person name="Baker S.E."/>
            <person name="Benoit I."/>
            <person name="Brakhage A.A."/>
            <person name="Braus G.H."/>
            <person name="Fischer R."/>
            <person name="Frisvad J.C."/>
            <person name="Goldman G.H."/>
            <person name="Houbraken J."/>
            <person name="Oakley B."/>
            <person name="Pocsi I."/>
            <person name="Scazzocchio C."/>
            <person name="Seiboth B."/>
            <person name="vanKuyk P.A."/>
            <person name="Wortman J."/>
            <person name="Dyer P.S."/>
            <person name="Grigoriev I.V."/>
        </authorList>
    </citation>
    <scope>NUCLEOTIDE SEQUENCE [LARGE SCALE GENOMIC DNA]</scope>
    <source>
        <strain evidence="3">ITEM 5010</strain>
    </source>
</reference>
<proteinExistence type="predicted"/>
<dbReference type="STRING" id="602072.A0A1R3RYD6"/>
<dbReference type="OrthoDB" id="427518at2759"/>
<dbReference type="InterPro" id="IPR016024">
    <property type="entry name" value="ARM-type_fold"/>
</dbReference>
<dbReference type="AlphaFoldDB" id="A0A1R3RYD6"/>
<protein>
    <recommendedName>
        <fullName evidence="1">DUF7068 domain-containing protein</fullName>
    </recommendedName>
</protein>
<accession>A0A1R3RYD6</accession>
<sequence>MSSLRSFDLEVETIGFHPHQVQDYVLRVMENEAHVKEIQEFIETHAIIGGLLQIPVQLDSLCFTWGEGLLGSGSKTMTALYQAIEVKLWRKDMVQLGKSDKMGSLTDSRARNYRLRSQIEAVMEDEVRLIEMLAFTGLYNNIIEFHPGHRDALYQRFPDLNDSMLDGLSFLRSPESSTGAINEVRYFMHLTFQEYFAATYFVRCWITNVPLNLINFESGDGMLKTLDPHDLIRFEKYNGRYNIMWRFIAGLLNNLRDENKLLQFFEALEQRPRDVLGPAHLRLLLHCLNEVSFHGIHPDLALIKSNAEIELSRLIFDPASIKRDRREFLLVTDLEIPEHILEKSLDDCGADTRIYLLRAIKKRRRISRDLLFRIASEIRGKDIVSDLQKETLSVLAHHCDTIPEIIMELLDHPDRLGSRGSEVNRTFELALSSRAIPKDIFHRLLIIERPSLRHIAGMCLRNQLPLHKESFDVAKVLLQDQDVEVRESALRSLERKKGLPQDIIEIMAYIAGNKAESYNMRRGACSVLQRQNVLSDEILRILESLVTDANGGIIEGAVNAYCCHAPLTGYMRAEMQSCISNGHSKRPDRVAGLLCKYSGYADDLLQSLTADPTRPYVEVPEHIIKILQQFKTLPENIIQGLMSHIGNDRAEGYFAARCIGSQEALSERTFHALVALTRGKDALKRRGAIESLMPHLDLLSSHTPDIVIPLLEDPDAQVKNGVVRSLAHTKNVPDTILRAISPYLASKNAFMTIPAAEALAMNPGLPLDILEQLVEHLDNFDGVSSQVLIREQVLPPTILESLALNLGNGSGTERRLLAWEVLRKREDFFAMFPALAEESLVALFKGWLTTAIEEEICCYFRDDVLYIDLPERLWEVPFQTAESQTKLWSALEKARAEFHNSLSETC</sequence>
<keyword evidence="3" id="KW-1185">Reference proteome</keyword>